<gene>
    <name evidence="3" type="ORF">WAE96_20640</name>
</gene>
<proteinExistence type="predicted"/>
<feature type="domain" description="BIG2" evidence="2">
    <location>
        <begin position="758"/>
        <end position="839"/>
    </location>
</feature>
<comment type="caution">
    <text evidence="3">The sequence shown here is derived from an EMBL/GenBank/DDBJ whole genome shotgun (WGS) entry which is preliminary data.</text>
</comment>
<dbReference type="InterPro" id="IPR045197">
    <property type="entry name" value="NUP210-like"/>
</dbReference>
<evidence type="ECO:0000256" key="1">
    <source>
        <dbReference type="SAM" id="SignalP"/>
    </source>
</evidence>
<feature type="domain" description="BIG2" evidence="2">
    <location>
        <begin position="1372"/>
        <end position="1453"/>
    </location>
</feature>
<feature type="domain" description="BIG2" evidence="2">
    <location>
        <begin position="1544"/>
        <end position="1629"/>
    </location>
</feature>
<feature type="domain" description="BIG2" evidence="2">
    <location>
        <begin position="1907"/>
        <end position="1989"/>
    </location>
</feature>
<dbReference type="PANTHER" id="PTHR23019">
    <property type="entry name" value="NUCLEAR PORE MEMBRANE GLYCOPROTEIN GP210-RELATED"/>
    <property type="match status" value="1"/>
</dbReference>
<feature type="domain" description="BIG2" evidence="2">
    <location>
        <begin position="492"/>
        <end position="577"/>
    </location>
</feature>
<dbReference type="Proteomes" id="UP001382455">
    <property type="component" value="Unassembled WGS sequence"/>
</dbReference>
<sequence length="2090" mass="219114">MVKFVKFLLTLNAFLLLSACGGDNSGLPKSDCGGDNNPCDPYPIALVVTPDNVTVPTEVDINYTAMVTLSDGSKQDVTDSASWQIAENSIATITASGLATTVSVGATTVSASYSATNGVTVSDDTALTVNDADLIGLDVTPLQHKTLVGLTTEYRAYARYQSGQRFDVTQSTNWQIQDAELAEIQANDSDSISVVAKQTGITYVRAVFKSLENQGQLAIIDSPVSSLVITPIDKQLPLGTQAQYQANLILENGHSIDVTLQSSWKIEDDTIGQFNKTQVFNAASVGSTSISAAFTYEDINLTDSTSVTVSDAVAERLLITPQDGVFPLGTQGQYKAEALYSDGHVEDVTLSSVWQLADGIGSISPNGNDAGYAITTSVGKSTVSAQFANLIANTSVEVTNAELVELTLTPINYVTPSGTHVSYSGYARFTDESVQNVTQLGVWSSSEQEIANIGFTGAQSGIAKTYTPGVTQICINYLNKQACTSLTVTAAVSEKLVIAPIDAQVPLGTEGQYTATAHYTDGHTADVTNIATWQISDTNIAAIEASGLNGGYTISKSVGQTNVSASFESLTGSTSLTITEADLVNLVISPSNSTIAKGNSQSYEVIGQYTDGSFKDLTSQATWQSSDNNIAYISSPSIAFGVNTGSVNIIATVQGIQVTAKLTVTSAEITHIAVMPTSLSIAKGHNDQLTATAYYTDSTSADITQIATWKSVDSSIAAVTASGVSGGLVYGLEQGQTTVTATYSGVKDEVLITVTEAVLEQIVLEPKVAAVAAGVNQGYTLRAIYSDGTSNDVTSSASWISSASAVATMDTAGLATTYTAGETNITGQYQGMSDSGVLTVSQAVITELQVTPVNIKKPKGSQGQYTAKAIYSDKTTKDVTTQALWQSADASIVSIETGSVNPGLAYGENVGTTEISAQFDGQTGKTNATVTDAELVTLVISPEVASIPAGTTQQYNLQGIYTDSSTRDLTAQATWQSSDNTIASISNTGLARGNLQGSVTISANVKGKTATATLKVNVSVITHLEVSPKANIIAKGTSTQLKATAYYTDLSSKDVTSLATWISDDSSVASVGNITTGGFVTGNDKGNTIIEVSFDGMTDTSAVEVTNAELVNVVIRPKTISIPVGLTTQFELVANYTDATQIIVTLSAEWSATTSTIASIDNKGLAKANSQGVTQITGTFDGMSDSAEITVTDAVITKLQVTPATVYVPLGTQGQFDAQAFYSDGHSETVTSLAVWQSDDSSIANVESTGANAGFAWTQEVGTAQISASYDGMIGTAEVTVTDAKLVSINVSPVTETTYVGGQVQYQAFGIYTDASNKDLTTFATWFSDDTSIASIDAVGLATGNAEGDVTITASYNSITSNNANLTVGPAIIERLVVYPTPQETPAGTEIQFKAHAYFSDSSNVDVTTLVTWQSLEQSIAVHNGNGLFATLVEGATAVQADYQGLTSTGELIVTAAVIDSLTISPVSAELNVSETKQFKTHANYSNGTSFEITNKSNWQIIDTSIATVSTSGLVTANQQGNTQVQAEYSGKIALADITVTGKAIDRISVTPFLKQINEGETFNFQAQAIHPDGSFTNVTTLATWKSDNTGVATVITSGADGGLATGNNDGVARISATYAGLTGNGQLTVLALPPQLTGIVIEPTNVNVYVNGSRQLSAYAIYDNDFTNLIDVTNTSDWTIDDDSLAFISTPGLVNGTLIGTTEINATFQGQTGSTQLNVFDDPVEYLEISPNDPEVPIETIGRFKVIAAYVSGHIEDVTTQATWTSSDTSVVSIVPTGADGGTASAIAVGTSKIKAMFKGEFDTTVATVTGPTLSNVYIDPTSFSVHVSADGKSEVKAKAYADFSDGNTLDVTQDGQWRMADESIAFVNPQGPNIFVVGVSSGNTELLFNYAGMSDTADVEVYASQLKEIIVSPANEVVPESQTIQYTAKGVYANGTELDITESVNWTIEDDLIATVNESNGKVTTKQRGVTNVIASSNGISGKAKLTVSEFSLYYMEVNPEPINMRVGQSQQLACYAVYVLIDDTSVQQRIDVTAQADWQLRFSSDIVELSSSGYISAKSTGTNQVECRLDNGNGSFTVHEVDLTVTY</sequence>
<feature type="domain" description="BIG2" evidence="2">
    <location>
        <begin position="668"/>
        <end position="753"/>
    </location>
</feature>
<protein>
    <submittedName>
        <fullName evidence="3">Ig-like domain-containing protein</fullName>
    </submittedName>
</protein>
<accession>A0ABU8EYP4</accession>
<dbReference type="PROSITE" id="PS51257">
    <property type="entry name" value="PROKAR_LIPOPROTEIN"/>
    <property type="match status" value="1"/>
</dbReference>
<dbReference type="RefSeq" id="WP_336436941.1">
    <property type="nucleotide sequence ID" value="NZ_JBAWKS010000002.1"/>
</dbReference>
<dbReference type="SUPFAM" id="SSF49373">
    <property type="entry name" value="Invasin/intimin cell-adhesion fragments"/>
    <property type="match status" value="6"/>
</dbReference>
<dbReference type="Pfam" id="PF02368">
    <property type="entry name" value="Big_2"/>
    <property type="match status" value="7"/>
</dbReference>
<reference evidence="3 4" key="1">
    <citation type="submission" date="2023-12" db="EMBL/GenBank/DDBJ databases">
        <title>Friends and Foes: Symbiotic and Algicidal bacterial influence on Karenia brevis blooms.</title>
        <authorList>
            <person name="Fei C."/>
            <person name="Mohamed A.R."/>
            <person name="Booker A."/>
            <person name="Arshad M."/>
            <person name="Klass S."/>
            <person name="Ahn S."/>
            <person name="Gilbert P.M."/>
            <person name="Heil C.A."/>
            <person name="Martinez J.M."/>
            <person name="Amin S.A."/>
        </authorList>
    </citation>
    <scope>NUCLEOTIDE SEQUENCE [LARGE SCALE GENOMIC DNA]</scope>
    <source>
        <strain evidence="3 4">CE15</strain>
    </source>
</reference>
<organism evidence="3 4">
    <name type="scientific">Pseudoalteromonas spongiae</name>
    <dbReference type="NCBI Taxonomy" id="298657"/>
    <lineage>
        <taxon>Bacteria</taxon>
        <taxon>Pseudomonadati</taxon>
        <taxon>Pseudomonadota</taxon>
        <taxon>Gammaproteobacteria</taxon>
        <taxon>Alteromonadales</taxon>
        <taxon>Pseudoalteromonadaceae</taxon>
        <taxon>Pseudoalteromonas</taxon>
    </lineage>
</organism>
<feature type="domain" description="BIG2" evidence="2">
    <location>
        <begin position="582"/>
        <end position="663"/>
    </location>
</feature>
<dbReference type="EMBL" id="JBAWKS010000002">
    <property type="protein sequence ID" value="MEI4552098.1"/>
    <property type="molecule type" value="Genomic_DNA"/>
</dbReference>
<dbReference type="InterPro" id="IPR008964">
    <property type="entry name" value="Invasin/intimin_cell_adhesion"/>
</dbReference>
<feature type="domain" description="BIG2" evidence="2">
    <location>
        <begin position="1285"/>
        <end position="1366"/>
    </location>
</feature>
<feature type="domain" description="BIG2" evidence="2">
    <location>
        <begin position="934"/>
        <end position="1015"/>
    </location>
</feature>
<dbReference type="InterPro" id="IPR003343">
    <property type="entry name" value="Big_2"/>
</dbReference>
<dbReference type="SMART" id="SM00635">
    <property type="entry name" value="BID_2"/>
    <property type="match status" value="19"/>
</dbReference>
<feature type="domain" description="BIG2" evidence="2">
    <location>
        <begin position="1109"/>
        <end position="1190"/>
    </location>
</feature>
<feature type="domain" description="BIG2" evidence="2">
    <location>
        <begin position="1724"/>
        <end position="1808"/>
    </location>
</feature>
<name>A0ABU8EYP4_9GAMM</name>
<feature type="domain" description="BIG2" evidence="2">
    <location>
        <begin position="1195"/>
        <end position="1280"/>
    </location>
</feature>
<feature type="domain" description="BIG2" evidence="2">
    <location>
        <begin position="1020"/>
        <end position="1104"/>
    </location>
</feature>
<keyword evidence="4" id="KW-1185">Reference proteome</keyword>
<evidence type="ECO:0000313" key="3">
    <source>
        <dbReference type="EMBL" id="MEI4552098.1"/>
    </source>
</evidence>
<dbReference type="PANTHER" id="PTHR23019:SF0">
    <property type="entry name" value="NUCLEAR PORE MEMBRANE GLYCOPROTEIN 210"/>
    <property type="match status" value="1"/>
</dbReference>
<dbReference type="Gene3D" id="2.60.40.1080">
    <property type="match status" value="23"/>
</dbReference>
<feature type="domain" description="BIG2" evidence="2">
    <location>
        <begin position="844"/>
        <end position="929"/>
    </location>
</feature>
<evidence type="ECO:0000259" key="2">
    <source>
        <dbReference type="SMART" id="SM00635"/>
    </source>
</evidence>
<feature type="chain" id="PRO_5046080912" evidence="1">
    <location>
        <begin position="22"/>
        <end position="2090"/>
    </location>
</feature>
<feature type="domain" description="BIG2" evidence="2">
    <location>
        <begin position="42"/>
        <end position="123"/>
    </location>
</feature>
<feature type="domain" description="BIG2" evidence="2">
    <location>
        <begin position="1814"/>
        <end position="1902"/>
    </location>
</feature>
<keyword evidence="1" id="KW-0732">Signal</keyword>
<feature type="domain" description="BIG2" evidence="2">
    <location>
        <begin position="1636"/>
        <end position="1719"/>
    </location>
</feature>
<feature type="signal peptide" evidence="1">
    <location>
        <begin position="1"/>
        <end position="21"/>
    </location>
</feature>
<evidence type="ECO:0000313" key="4">
    <source>
        <dbReference type="Proteomes" id="UP001382455"/>
    </source>
</evidence>
<feature type="domain" description="BIG2" evidence="2">
    <location>
        <begin position="133"/>
        <end position="218"/>
    </location>
</feature>
<feature type="domain" description="BIG2" evidence="2">
    <location>
        <begin position="1458"/>
        <end position="1539"/>
    </location>
</feature>